<comment type="caution">
    <text evidence="1">The sequence shown here is derived from an EMBL/GenBank/DDBJ whole genome shotgun (WGS) entry which is preliminary data.</text>
</comment>
<dbReference type="AlphaFoldDB" id="A0A5N5Q722"/>
<name>A0A5N5Q722_9AGAM</name>
<keyword evidence="2" id="KW-1185">Reference proteome</keyword>
<proteinExistence type="predicted"/>
<dbReference type="EMBL" id="SSOP01001025">
    <property type="protein sequence ID" value="KAB5587514.1"/>
    <property type="molecule type" value="Genomic_DNA"/>
</dbReference>
<evidence type="ECO:0008006" key="3">
    <source>
        <dbReference type="Google" id="ProtNLM"/>
    </source>
</evidence>
<reference evidence="1 2" key="1">
    <citation type="journal article" date="2019" name="Fungal Biol. Biotechnol.">
        <title>Draft genome sequence of fastidious pathogen Ceratobasidium theobromae, which causes vascular-streak dieback in Theobroma cacao.</title>
        <authorList>
            <person name="Ali S.S."/>
            <person name="Asman A."/>
            <person name="Shao J."/>
            <person name="Firmansyah A.P."/>
            <person name="Susilo A.W."/>
            <person name="Rosmana A."/>
            <person name="McMahon P."/>
            <person name="Junaid M."/>
            <person name="Guest D."/>
            <person name="Kheng T.Y."/>
            <person name="Meinhardt L.W."/>
            <person name="Bailey B.A."/>
        </authorList>
    </citation>
    <scope>NUCLEOTIDE SEQUENCE [LARGE SCALE GENOMIC DNA]</scope>
    <source>
        <strain evidence="1 2">CT2</strain>
    </source>
</reference>
<dbReference type="Proteomes" id="UP000383932">
    <property type="component" value="Unassembled WGS sequence"/>
</dbReference>
<accession>A0A5N5Q722</accession>
<evidence type="ECO:0000313" key="1">
    <source>
        <dbReference type="EMBL" id="KAB5587514.1"/>
    </source>
</evidence>
<evidence type="ECO:0000313" key="2">
    <source>
        <dbReference type="Proteomes" id="UP000383932"/>
    </source>
</evidence>
<gene>
    <name evidence="1" type="ORF">CTheo_9047</name>
</gene>
<protein>
    <recommendedName>
        <fullName evidence="3">DUF402 domain-containing protein</fullName>
    </recommendedName>
</protein>
<sequence length="164" mass="19182">MPLRFIRVEDIPDDEIPFFPAADFVVFWDSPSQGAGFYQTWVTVLVQERATINLSEEVEFEIYIDIIDFRGTNRHSRIEHSGTYTAQDLRPLNDQAVAALANNHAELARIVYEQFDPTTHDIEIAIESVFENLGLSDDEEPPFWWNEQDFWENDDWWESHSARS</sequence>
<organism evidence="1 2">
    <name type="scientific">Ceratobasidium theobromae</name>
    <dbReference type="NCBI Taxonomy" id="1582974"/>
    <lineage>
        <taxon>Eukaryota</taxon>
        <taxon>Fungi</taxon>
        <taxon>Dikarya</taxon>
        <taxon>Basidiomycota</taxon>
        <taxon>Agaricomycotina</taxon>
        <taxon>Agaricomycetes</taxon>
        <taxon>Cantharellales</taxon>
        <taxon>Ceratobasidiaceae</taxon>
        <taxon>Ceratobasidium</taxon>
    </lineage>
</organism>